<dbReference type="RefSeq" id="WP_274039100.1">
    <property type="nucleotide sequence ID" value="NZ_JANCPR020000004.1"/>
</dbReference>
<dbReference type="CDD" id="cd04622">
    <property type="entry name" value="CBS_pair_HRP1_like"/>
    <property type="match status" value="1"/>
</dbReference>
<dbReference type="SUPFAM" id="SSF54631">
    <property type="entry name" value="CBS-domain pair"/>
    <property type="match status" value="1"/>
</dbReference>
<evidence type="ECO:0000313" key="4">
    <source>
        <dbReference type="EMBL" id="MDJ1131271.1"/>
    </source>
</evidence>
<evidence type="ECO:0000313" key="5">
    <source>
        <dbReference type="Proteomes" id="UP001214441"/>
    </source>
</evidence>
<accession>A0ABT6ZQF1</accession>
<evidence type="ECO:0000256" key="1">
    <source>
        <dbReference type="ARBA" id="ARBA00022737"/>
    </source>
</evidence>
<feature type="domain" description="CBS" evidence="3">
    <location>
        <begin position="9"/>
        <end position="65"/>
    </location>
</feature>
<evidence type="ECO:0000256" key="2">
    <source>
        <dbReference type="PROSITE-ProRule" id="PRU00703"/>
    </source>
</evidence>
<dbReference type="PANTHER" id="PTHR48108:SF34">
    <property type="entry name" value="CBS DOMAIN-CONTAINING PROTEIN YHCV"/>
    <property type="match status" value="1"/>
</dbReference>
<dbReference type="Proteomes" id="UP001214441">
    <property type="component" value="Unassembled WGS sequence"/>
</dbReference>
<dbReference type="PANTHER" id="PTHR48108">
    <property type="entry name" value="CBS DOMAIN-CONTAINING PROTEIN CBSX2, CHLOROPLASTIC"/>
    <property type="match status" value="1"/>
</dbReference>
<dbReference type="InterPro" id="IPR051462">
    <property type="entry name" value="CBS_domain-containing"/>
</dbReference>
<proteinExistence type="predicted"/>
<dbReference type="InterPro" id="IPR000644">
    <property type="entry name" value="CBS_dom"/>
</dbReference>
<reference evidence="4 5" key="1">
    <citation type="submission" date="2023-05" db="EMBL/GenBank/DDBJ databases">
        <title>Streptantibioticus silvisoli sp. nov., acidotolerant actinomycetes 1 from pine litter.</title>
        <authorList>
            <person name="Swiecimska M."/>
            <person name="Golinska P."/>
            <person name="Sangal V."/>
            <person name="Wachnowicz B."/>
            <person name="Goodfellow M."/>
        </authorList>
    </citation>
    <scope>NUCLEOTIDE SEQUENCE [LARGE SCALE GENOMIC DNA]</scope>
    <source>
        <strain evidence="4 5">DSM 42109</strain>
    </source>
</reference>
<dbReference type="SMART" id="SM00116">
    <property type="entry name" value="CBS"/>
    <property type="match status" value="2"/>
</dbReference>
<dbReference type="Pfam" id="PF00571">
    <property type="entry name" value="CBS"/>
    <property type="match status" value="2"/>
</dbReference>
<sequence>MPQQVRDLMTPAPVTVAPETPVVDVAQRMRSDDVGAVLVVEDGQLKGLVTDRDLVVRILADGGAVTDRPVGDACSEELLAVGPDDDVDRALTLVRRKAVRRLPVVENDEPIGILSLGDLAIERDPDSALGQVSASSPNE</sequence>
<keyword evidence="2" id="KW-0129">CBS domain</keyword>
<dbReference type="Gene3D" id="3.10.580.10">
    <property type="entry name" value="CBS-domain"/>
    <property type="match status" value="1"/>
</dbReference>
<dbReference type="EMBL" id="JANCPR020000004">
    <property type="protein sequence ID" value="MDJ1131271.1"/>
    <property type="molecule type" value="Genomic_DNA"/>
</dbReference>
<gene>
    <name evidence="4" type="ORF">NMN56_004730</name>
</gene>
<keyword evidence="5" id="KW-1185">Reference proteome</keyword>
<evidence type="ECO:0000259" key="3">
    <source>
        <dbReference type="PROSITE" id="PS51371"/>
    </source>
</evidence>
<keyword evidence="1" id="KW-0677">Repeat</keyword>
<feature type="domain" description="CBS" evidence="3">
    <location>
        <begin position="74"/>
        <end position="129"/>
    </location>
</feature>
<dbReference type="InterPro" id="IPR046342">
    <property type="entry name" value="CBS_dom_sf"/>
</dbReference>
<dbReference type="PROSITE" id="PS51371">
    <property type="entry name" value="CBS"/>
    <property type="match status" value="2"/>
</dbReference>
<organism evidence="4 5">
    <name type="scientific">Streptomyces iconiensis</name>
    <dbReference type="NCBI Taxonomy" id="1384038"/>
    <lineage>
        <taxon>Bacteria</taxon>
        <taxon>Bacillati</taxon>
        <taxon>Actinomycetota</taxon>
        <taxon>Actinomycetes</taxon>
        <taxon>Kitasatosporales</taxon>
        <taxon>Streptomycetaceae</taxon>
        <taxon>Streptomyces</taxon>
    </lineage>
</organism>
<comment type="caution">
    <text evidence="4">The sequence shown here is derived from an EMBL/GenBank/DDBJ whole genome shotgun (WGS) entry which is preliminary data.</text>
</comment>
<protein>
    <submittedName>
        <fullName evidence="4">CBS domain-containing protein</fullName>
    </submittedName>
</protein>
<name>A0ABT6ZQF1_9ACTN</name>